<comment type="caution">
    <text evidence="1">The sequence shown here is derived from an EMBL/GenBank/DDBJ whole genome shotgun (WGS) entry which is preliminary data.</text>
</comment>
<evidence type="ECO:0000313" key="1">
    <source>
        <dbReference type="EMBL" id="GME99650.1"/>
    </source>
</evidence>
<name>A0ACB5U2G6_CANBO</name>
<evidence type="ECO:0000313" key="2">
    <source>
        <dbReference type="Proteomes" id="UP001165101"/>
    </source>
</evidence>
<protein>
    <submittedName>
        <fullName evidence="1">Unnamed protein product</fullName>
    </submittedName>
</protein>
<dbReference type="Proteomes" id="UP001165101">
    <property type="component" value="Unassembled WGS sequence"/>
</dbReference>
<accession>A0ACB5U2G6</accession>
<sequence length="214" mass="24757">MIFFVTLISRDNHPLYIQPFSPYDKKLPSLPSDKKTSKNEEKIPVSVPATKEDSVNDDTVTEESKDTVDSKNTDEKKPKILDDSSISFIEERHTNEILKYNFLSHMSLDIFESPYFEPNKIKDNCNLLFVQDGVYVFGFESNTGLKIILGTSRKESEILNSDLSIVFKEIHKSYLRLICNPFKSIDDTSTIENKNFDKRIFNIVENWNSKIDKI</sequence>
<proteinExistence type="predicted"/>
<organism evidence="1 2">
    <name type="scientific">Candida boidinii</name>
    <name type="common">Yeast</name>
    <dbReference type="NCBI Taxonomy" id="5477"/>
    <lineage>
        <taxon>Eukaryota</taxon>
        <taxon>Fungi</taxon>
        <taxon>Dikarya</taxon>
        <taxon>Ascomycota</taxon>
        <taxon>Saccharomycotina</taxon>
        <taxon>Pichiomycetes</taxon>
        <taxon>Pichiales</taxon>
        <taxon>Pichiaceae</taxon>
        <taxon>Ogataea</taxon>
        <taxon>Ogataea/Candida clade</taxon>
    </lineage>
</organism>
<dbReference type="EMBL" id="BSXV01004075">
    <property type="protein sequence ID" value="GME99650.1"/>
    <property type="molecule type" value="Genomic_DNA"/>
</dbReference>
<reference evidence="1" key="1">
    <citation type="submission" date="2023-04" db="EMBL/GenBank/DDBJ databases">
        <title>Candida boidinii NBRC 1967.</title>
        <authorList>
            <person name="Ichikawa N."/>
            <person name="Sato H."/>
            <person name="Tonouchi N."/>
        </authorList>
    </citation>
    <scope>NUCLEOTIDE SEQUENCE</scope>
    <source>
        <strain evidence="1">NBRC 1967</strain>
    </source>
</reference>
<keyword evidence="2" id="KW-1185">Reference proteome</keyword>
<gene>
    <name evidence="1" type="ORF">Cboi01_000534600</name>
</gene>